<feature type="domain" description="PA14" evidence="3">
    <location>
        <begin position="303"/>
        <end position="460"/>
    </location>
</feature>
<dbReference type="Gene3D" id="2.60.120.1560">
    <property type="match status" value="1"/>
</dbReference>
<accession>A0A7M5XCV3</accession>
<protein>
    <recommendedName>
        <fullName evidence="3">PA14 domain-containing protein</fullName>
    </recommendedName>
</protein>
<dbReference type="Proteomes" id="UP000594262">
    <property type="component" value="Unplaced"/>
</dbReference>
<keyword evidence="5" id="KW-1185">Reference proteome</keyword>
<feature type="chain" id="PRO_5029713879" description="PA14 domain-containing protein" evidence="2">
    <location>
        <begin position="26"/>
        <end position="465"/>
    </location>
</feature>
<dbReference type="PROSITE" id="PS51820">
    <property type="entry name" value="PA14"/>
    <property type="match status" value="1"/>
</dbReference>
<dbReference type="OrthoDB" id="5975695at2759"/>
<reference evidence="4" key="1">
    <citation type="submission" date="2021-01" db="UniProtKB">
        <authorList>
            <consortium name="EnsemblMetazoa"/>
        </authorList>
    </citation>
    <scope>IDENTIFICATION</scope>
</reference>
<dbReference type="GeneID" id="136805158"/>
<evidence type="ECO:0000313" key="5">
    <source>
        <dbReference type="Proteomes" id="UP000594262"/>
    </source>
</evidence>
<dbReference type="InterPro" id="IPR052387">
    <property type="entry name" value="Fibrocystin"/>
</dbReference>
<sequence length="465" mass="52628">MKTMKSLSFMHYFILFGALIDNVIFCRKEFSPNVQYNSPHPNASFNYSYINLKHLKGYKLDVAPLATYSVSSRSLCVKECVKTKGDCKSINTRQVANKLECEILGTDIYKSRNNIVPANDSIHSLISNGCLKNPCKKSEVCFPNYADNTYQCLFSTFAFESGDVYLTTPEEDYCLEPETKSCDFVDNTTLVYRTTSKHCNQKYAVFNYDLLSRKLIHKCSKKEVCGQSLLGNGAPLVLNSSCTDQQKDGRFLRTLYNSIQFHAFCLSPTSSIPLNDGPKVMALRSNTGGCAIQESKLLMHPSPAQKKVKISMFYYYATSIARANAYPNYPQSPDYIGYADHFDMGRNFRDGYFARLQAYFIAPQSGLYRFVIACDDAGDLYISNNKTDEVNKQKIAYQTNYVDYNAWDWRIGQESDPIALESGEVYYLEGLLLEFGGGEHFQVGVHLPDGTSLLPITNEYLQRFV</sequence>
<dbReference type="EnsemblMetazoa" id="CLYHEMT021099.1">
    <property type="protein sequence ID" value="CLYHEMP021099.1"/>
    <property type="gene ID" value="CLYHEMG021099"/>
</dbReference>
<dbReference type="RefSeq" id="XP_066917823.1">
    <property type="nucleotide sequence ID" value="XM_067061722.1"/>
</dbReference>
<organism evidence="4 5">
    <name type="scientific">Clytia hemisphaerica</name>
    <dbReference type="NCBI Taxonomy" id="252671"/>
    <lineage>
        <taxon>Eukaryota</taxon>
        <taxon>Metazoa</taxon>
        <taxon>Cnidaria</taxon>
        <taxon>Hydrozoa</taxon>
        <taxon>Hydroidolina</taxon>
        <taxon>Leptothecata</taxon>
        <taxon>Obeliida</taxon>
        <taxon>Clytiidae</taxon>
        <taxon>Clytia</taxon>
    </lineage>
</organism>
<evidence type="ECO:0000259" key="3">
    <source>
        <dbReference type="PROSITE" id="PS51820"/>
    </source>
</evidence>
<proteinExistence type="predicted"/>
<dbReference type="PANTHER" id="PTHR46769">
    <property type="entry name" value="POLYCYSTIC KIDNEY AND HEPATIC DISEASE 1 (AUTOSOMAL RECESSIVE)-LIKE 1"/>
    <property type="match status" value="1"/>
</dbReference>
<evidence type="ECO:0000256" key="1">
    <source>
        <dbReference type="ARBA" id="ARBA00022729"/>
    </source>
</evidence>
<evidence type="ECO:0000313" key="4">
    <source>
        <dbReference type="EnsemblMetazoa" id="CLYHEMP021099.1"/>
    </source>
</evidence>
<dbReference type="PANTHER" id="PTHR46769:SF2">
    <property type="entry name" value="FIBROCYSTIN-L ISOFORM 2 PRECURSOR-RELATED"/>
    <property type="match status" value="1"/>
</dbReference>
<keyword evidence="1 2" id="KW-0732">Signal</keyword>
<evidence type="ECO:0000256" key="2">
    <source>
        <dbReference type="SAM" id="SignalP"/>
    </source>
</evidence>
<name>A0A7M5XCV3_9CNID</name>
<dbReference type="AlphaFoldDB" id="A0A7M5XCV3"/>
<feature type="signal peptide" evidence="2">
    <location>
        <begin position="1"/>
        <end position="25"/>
    </location>
</feature>
<dbReference type="InterPro" id="IPR037524">
    <property type="entry name" value="PA14/GLEYA"/>
</dbReference>